<dbReference type="Pfam" id="PF00672">
    <property type="entry name" value="HAMP"/>
    <property type="match status" value="1"/>
</dbReference>
<evidence type="ECO:0000256" key="3">
    <source>
        <dbReference type="ARBA" id="ARBA00029447"/>
    </source>
</evidence>
<evidence type="ECO:0000256" key="2">
    <source>
        <dbReference type="ARBA" id="ARBA00023224"/>
    </source>
</evidence>
<dbReference type="GO" id="GO:0007165">
    <property type="term" value="P:signal transduction"/>
    <property type="evidence" value="ECO:0007669"/>
    <property type="project" value="UniProtKB-KW"/>
</dbReference>
<dbReference type="GO" id="GO:0006935">
    <property type="term" value="P:chemotaxis"/>
    <property type="evidence" value="ECO:0007669"/>
    <property type="project" value="UniProtKB-ARBA"/>
</dbReference>
<dbReference type="Pfam" id="PF00015">
    <property type="entry name" value="MCPsignal"/>
    <property type="match status" value="1"/>
</dbReference>
<organism evidence="7 8">
    <name type="scientific">Vibrio qinghaiensis</name>
    <dbReference type="NCBI Taxonomy" id="2025808"/>
    <lineage>
        <taxon>Bacteria</taxon>
        <taxon>Pseudomonadati</taxon>
        <taxon>Pseudomonadota</taxon>
        <taxon>Gammaproteobacteria</taxon>
        <taxon>Vibrionales</taxon>
        <taxon>Vibrionaceae</taxon>
        <taxon>Vibrio</taxon>
    </lineage>
</organism>
<dbReference type="Pfam" id="PF12729">
    <property type="entry name" value="4HB_MCP_1"/>
    <property type="match status" value="1"/>
</dbReference>
<dbReference type="InterPro" id="IPR003660">
    <property type="entry name" value="HAMP_dom"/>
</dbReference>
<reference evidence="7 8" key="1">
    <citation type="submission" date="2017-08" db="EMBL/GenBank/DDBJ databases">
        <title>The Vibrio qinghaiensis sp.-Q67 is a luminous bacteria isolated firstly from Qinghai lake, Qinghai province, China, which has been proved to be very sensitive to detect environmental and food pollutants. Therefore, complete genome analysis of V. qinghaiensis sp.-Q67 highlights the potential application of this strain on detection of hazards in the contaminated environments.</title>
        <authorList>
            <person name="Gong L."/>
        </authorList>
    </citation>
    <scope>NUCLEOTIDE SEQUENCE [LARGE SCALE GENOMIC DNA]</scope>
    <source>
        <strain evidence="7 8">Q67</strain>
    </source>
</reference>
<dbReference type="SMART" id="SM00283">
    <property type="entry name" value="MA"/>
    <property type="match status" value="1"/>
</dbReference>
<dbReference type="Gene3D" id="1.10.287.950">
    <property type="entry name" value="Methyl-accepting chemotaxis protein"/>
    <property type="match status" value="1"/>
</dbReference>
<keyword evidence="2 4" id="KW-0807">Transducer</keyword>
<dbReference type="SUPFAM" id="SSF58104">
    <property type="entry name" value="Methyl-accepting chemotaxis protein (MCP) signaling domain"/>
    <property type="match status" value="1"/>
</dbReference>
<protein>
    <submittedName>
        <fullName evidence="7">Methyl-accepting chemotaxis protein</fullName>
    </submittedName>
</protein>
<proteinExistence type="inferred from homology"/>
<dbReference type="InterPro" id="IPR004089">
    <property type="entry name" value="MCPsignal_dom"/>
</dbReference>
<evidence type="ECO:0000313" key="7">
    <source>
        <dbReference type="EMBL" id="ASU22309.1"/>
    </source>
</evidence>
<dbReference type="InterPro" id="IPR024478">
    <property type="entry name" value="HlyB_4HB_MCP"/>
</dbReference>
<comment type="subcellular location">
    <subcellularLocation>
        <location evidence="1">Membrane</location>
    </subcellularLocation>
</comment>
<dbReference type="Proteomes" id="UP000215148">
    <property type="component" value="Chromosome 1"/>
</dbReference>
<dbReference type="KEGG" id="vqi:CCZ37_06775"/>
<evidence type="ECO:0000259" key="6">
    <source>
        <dbReference type="PROSITE" id="PS50885"/>
    </source>
</evidence>
<dbReference type="EMBL" id="CP022741">
    <property type="protein sequence ID" value="ASU22309.1"/>
    <property type="molecule type" value="Genomic_DNA"/>
</dbReference>
<evidence type="ECO:0000256" key="1">
    <source>
        <dbReference type="ARBA" id="ARBA00004370"/>
    </source>
</evidence>
<name>A0A223MXM1_9VIBR</name>
<evidence type="ECO:0000256" key="4">
    <source>
        <dbReference type="PROSITE-ProRule" id="PRU00284"/>
    </source>
</evidence>
<keyword evidence="8" id="KW-1185">Reference proteome</keyword>
<accession>A0A223MXM1</accession>
<evidence type="ECO:0000313" key="8">
    <source>
        <dbReference type="Proteomes" id="UP000215148"/>
    </source>
</evidence>
<dbReference type="PROSITE" id="PS50111">
    <property type="entry name" value="CHEMOTAXIS_TRANSDUC_2"/>
    <property type="match status" value="1"/>
</dbReference>
<feature type="domain" description="HAMP" evidence="6">
    <location>
        <begin position="233"/>
        <end position="287"/>
    </location>
</feature>
<evidence type="ECO:0000259" key="5">
    <source>
        <dbReference type="PROSITE" id="PS50111"/>
    </source>
</evidence>
<feature type="domain" description="Methyl-accepting transducer" evidence="5">
    <location>
        <begin position="292"/>
        <end position="528"/>
    </location>
</feature>
<dbReference type="FunFam" id="1.10.287.950:FF:000001">
    <property type="entry name" value="Methyl-accepting chemotaxis sensory transducer"/>
    <property type="match status" value="1"/>
</dbReference>
<dbReference type="CDD" id="cd11386">
    <property type="entry name" value="MCP_signal"/>
    <property type="match status" value="1"/>
</dbReference>
<dbReference type="AlphaFoldDB" id="A0A223MXM1"/>
<gene>
    <name evidence="7" type="ORF">CCZ37_06775</name>
</gene>
<dbReference type="GO" id="GO:0016020">
    <property type="term" value="C:membrane"/>
    <property type="evidence" value="ECO:0007669"/>
    <property type="project" value="UniProtKB-SubCell"/>
</dbReference>
<comment type="similarity">
    <text evidence="3">Belongs to the methyl-accepting chemotaxis (MCP) protein family.</text>
</comment>
<dbReference type="PANTHER" id="PTHR32089">
    <property type="entry name" value="METHYL-ACCEPTING CHEMOTAXIS PROTEIN MCPB"/>
    <property type="match status" value="1"/>
</dbReference>
<dbReference type="CDD" id="cd06225">
    <property type="entry name" value="HAMP"/>
    <property type="match status" value="1"/>
</dbReference>
<dbReference type="PANTHER" id="PTHR32089:SF120">
    <property type="entry name" value="METHYL-ACCEPTING CHEMOTAXIS PROTEIN TLPQ"/>
    <property type="match status" value="1"/>
</dbReference>
<sequence length="565" mass="61480">MSVNGCCSLKRLLTKTIKGNSFMFLKNLSIRQKIAGSFSLIALINILFAWFLYSELQQVKSQLANFADDTLPALQHVDSMGDKLSYWRRAQFASLLTDDANELNQRLVTSRQLQQEIDAGLKEYGKSVWPGEEEQTFKKLMKDWDSYTSIIAQFNQALANNDKNSAHKLLNQSLDNFRHIEADIKTLIGILQKAMDGNKSYILKAVDRLNTSSSISNISILAVMVIITLFLTRIICGPLRLVVDQANAIAEGNLAKQIDRNAIGNDELGELADASQKMQNNLRQLIEEIISAVTQLSSAVEEMSQISNISAQGMKEQQYQITQVATAMAQMKAAVADVARNTEDSASQASNANTKAQEGAKDNATMVGSIQQVATIIGQAGETVANLEQQSTQINVVLDVIRNIAEQTNLLALNAAIEAARAGESGRGFAVVADEVRTLAGRTQASTGEITTIIEKLQTMAGEAKEATERSRVSIDSCVAQGTHSQQLMVSIENSVAQIADMGTQIASACSEQDSVADELSRNIENIHTASQEVAQGSEQTAQACHELSQLSVTLQDAMGRFRLN</sequence>
<dbReference type="PROSITE" id="PS50885">
    <property type="entry name" value="HAMP"/>
    <property type="match status" value="1"/>
</dbReference>
<dbReference type="SMART" id="SM00304">
    <property type="entry name" value="HAMP"/>
    <property type="match status" value="1"/>
</dbReference>